<proteinExistence type="inferred from homology"/>
<evidence type="ECO:0000256" key="7">
    <source>
        <dbReference type="ARBA" id="ARBA00023136"/>
    </source>
</evidence>
<keyword evidence="15" id="KW-1185">Reference proteome</keyword>
<comment type="subunit">
    <text evidence="10">Homotetramer in membranes.</text>
</comment>
<sequence>MSPQNVNWSTIESHLAHCAKNENILSVTEPDGYNILQWAVGLQWTELVRWLLNYGVDVNRGSCSLPLHIAALIGNLEIAELLIKHGAKVEQEVRICFPGPHSNSCELRKPGVMCSSSSNLLLAISSCDKSQNAQYYAIDGDKAEMLEFLLENTEENWLPWQPKKPLLYTAFERKAWNCAKLLTSSRQEEINQCYDEEYYPIHQAVLHDIKFVELLLQCSVDITARTSTQQLTVIHVLLLLGKKSASDTTATLKLLFEHGAREMINKPDSLGNTPLHALIVRYALEESRYGFSDSEHCVPWTTWDMLHLLRYMLQQGAAPSINKKGNSALACVLRHVRDWEFRFELLNMLLHHGADPNCVGRDGSVPLIVCLVPLLNKGLLHLLNHTKKVSYLNCVRLLCKYGANPNCSWRTNLTPLHVLVFTASEYITLMNRVDKEDKETAFAFIRQVLTILLQHKLDPNVSFSQRKKHVLLALLDMVQNARHPSDLNYVYDLTLTLLQYGADPNVLITNDEPTICHSQSSLFLKKSSNHVLFYYVQYLINKEDVLINSDRHYAKLLWLYCDAMKHSHLHACLKELNALERVASSDLCNLLKHMTNTPKTLKSIARNRIYYALNGQLMPNINKLQLPGPLREYVLEFVH</sequence>
<dbReference type="PROSITE" id="PS50088">
    <property type="entry name" value="ANK_REPEAT"/>
    <property type="match status" value="1"/>
</dbReference>
<dbReference type="AlphaFoldDB" id="A0A3S3RKS7"/>
<dbReference type="GO" id="GO:0044231">
    <property type="term" value="C:host cell presynaptic membrane"/>
    <property type="evidence" value="ECO:0007669"/>
    <property type="project" value="UniProtKB-KW"/>
</dbReference>
<keyword evidence="5" id="KW-0800">Toxin</keyword>
<feature type="repeat" description="ANK" evidence="12">
    <location>
        <begin position="62"/>
        <end position="94"/>
    </location>
</feature>
<dbReference type="Gene3D" id="1.25.40.20">
    <property type="entry name" value="Ankyrin repeat-containing domain"/>
    <property type="match status" value="3"/>
</dbReference>
<dbReference type="SUPFAM" id="SSF48403">
    <property type="entry name" value="Ankyrin repeat"/>
    <property type="match status" value="2"/>
</dbReference>
<evidence type="ECO:0000256" key="9">
    <source>
        <dbReference type="ARBA" id="ARBA00049657"/>
    </source>
</evidence>
<comment type="subcellular location">
    <subcellularLocation>
        <location evidence="1">Target cell membrane</location>
    </subcellularLocation>
</comment>
<dbReference type="Pfam" id="PF12796">
    <property type="entry name" value="Ank_2"/>
    <property type="match status" value="1"/>
</dbReference>
<feature type="domain" description="SOCS box" evidence="13">
    <location>
        <begin position="598"/>
        <end position="637"/>
    </location>
</feature>
<gene>
    <name evidence="14" type="ORF">B4U79_02590</name>
</gene>
<dbReference type="PROSITE" id="PS50297">
    <property type="entry name" value="ANK_REP_REGION"/>
    <property type="match status" value="1"/>
</dbReference>
<organism evidence="14 15">
    <name type="scientific">Dinothrombium tinctorium</name>
    <dbReference type="NCBI Taxonomy" id="1965070"/>
    <lineage>
        <taxon>Eukaryota</taxon>
        <taxon>Metazoa</taxon>
        <taxon>Ecdysozoa</taxon>
        <taxon>Arthropoda</taxon>
        <taxon>Chelicerata</taxon>
        <taxon>Arachnida</taxon>
        <taxon>Acari</taxon>
        <taxon>Acariformes</taxon>
        <taxon>Trombidiformes</taxon>
        <taxon>Prostigmata</taxon>
        <taxon>Anystina</taxon>
        <taxon>Parasitengona</taxon>
        <taxon>Trombidioidea</taxon>
        <taxon>Trombidiidae</taxon>
        <taxon>Dinothrombium</taxon>
    </lineage>
</organism>
<dbReference type="EMBL" id="NCKU01009799">
    <property type="protein sequence ID" value="RWS01128.1"/>
    <property type="molecule type" value="Genomic_DNA"/>
</dbReference>
<dbReference type="STRING" id="1965070.A0A3S3RKS7"/>
<dbReference type="PANTHER" id="PTHR24198">
    <property type="entry name" value="ANKYRIN REPEAT AND PROTEIN KINASE DOMAIN-CONTAINING PROTEIN"/>
    <property type="match status" value="1"/>
</dbReference>
<dbReference type="InterPro" id="IPR036770">
    <property type="entry name" value="Ankyrin_rpt-contain_sf"/>
</dbReference>
<comment type="similarity">
    <text evidence="9">Belongs to the cationic peptide 01 (latrotoxin) family. 03 (alpha-latrotoxin) subfamily.</text>
</comment>
<keyword evidence="2" id="KW-0268">Exocytosis</keyword>
<evidence type="ECO:0000256" key="6">
    <source>
        <dbReference type="ARBA" id="ARBA00023043"/>
    </source>
</evidence>
<evidence type="ECO:0000259" key="13">
    <source>
        <dbReference type="SMART" id="SM00969"/>
    </source>
</evidence>
<keyword evidence="3" id="KW-1052">Target cell membrane</keyword>
<keyword evidence="7" id="KW-0472">Membrane</keyword>
<evidence type="ECO:0000313" key="15">
    <source>
        <dbReference type="Proteomes" id="UP000285301"/>
    </source>
</evidence>
<evidence type="ECO:0000256" key="10">
    <source>
        <dbReference type="ARBA" id="ARBA00049715"/>
    </source>
</evidence>
<evidence type="ECO:0000256" key="4">
    <source>
        <dbReference type="ARBA" id="ARBA00022737"/>
    </source>
</evidence>
<comment type="caution">
    <text evidence="14">The sequence shown here is derived from an EMBL/GenBank/DDBJ whole genome shotgun (WGS) entry which is preliminary data.</text>
</comment>
<dbReference type="SMART" id="SM00248">
    <property type="entry name" value="ANK"/>
    <property type="match status" value="7"/>
</dbReference>
<evidence type="ECO:0000313" key="14">
    <source>
        <dbReference type="EMBL" id="RWS01128.1"/>
    </source>
</evidence>
<keyword evidence="5" id="KW-0638">Presynaptic neurotoxin</keyword>
<reference evidence="14 15" key="1">
    <citation type="journal article" date="2018" name="Gigascience">
        <title>Genomes of trombidid mites reveal novel predicted allergens and laterally-transferred genes associated with secondary metabolism.</title>
        <authorList>
            <person name="Dong X."/>
            <person name="Chaisiri K."/>
            <person name="Xia D."/>
            <person name="Armstrong S.D."/>
            <person name="Fang Y."/>
            <person name="Donnelly M.J."/>
            <person name="Kadowaki T."/>
            <person name="McGarry J.W."/>
            <person name="Darby A.C."/>
            <person name="Makepeace B.L."/>
        </authorList>
    </citation>
    <scope>NUCLEOTIDE SEQUENCE [LARGE SCALE GENOMIC DNA]</scope>
    <source>
        <strain evidence="14">UoL-WK</strain>
    </source>
</reference>
<keyword evidence="5" id="KW-0528">Neurotoxin</keyword>
<dbReference type="OrthoDB" id="3246549at2759"/>
<dbReference type="GO" id="GO:0044218">
    <property type="term" value="C:other organism cell membrane"/>
    <property type="evidence" value="ECO:0007669"/>
    <property type="project" value="UniProtKB-KW"/>
</dbReference>
<dbReference type="InterPro" id="IPR001496">
    <property type="entry name" value="SOCS_box"/>
</dbReference>
<name>A0A3S3RKS7_9ACAR</name>
<evidence type="ECO:0000256" key="8">
    <source>
        <dbReference type="ARBA" id="ARBA00023298"/>
    </source>
</evidence>
<keyword evidence="6 12" id="KW-0040">ANK repeat</keyword>
<evidence type="ECO:0000256" key="12">
    <source>
        <dbReference type="PROSITE-ProRule" id="PRU00023"/>
    </source>
</evidence>
<dbReference type="InterPro" id="IPR002110">
    <property type="entry name" value="Ankyrin_rpt"/>
</dbReference>
<evidence type="ECO:0000256" key="2">
    <source>
        <dbReference type="ARBA" id="ARBA00022483"/>
    </source>
</evidence>
<keyword evidence="4" id="KW-0677">Repeat</keyword>
<accession>A0A3S3RKS7</accession>
<protein>
    <recommendedName>
        <fullName evidence="11">Alpha-latrotoxin</fullName>
    </recommendedName>
</protein>
<evidence type="ECO:0000256" key="3">
    <source>
        <dbReference type="ARBA" id="ARBA00022537"/>
    </source>
</evidence>
<evidence type="ECO:0000256" key="5">
    <source>
        <dbReference type="ARBA" id="ARBA00023028"/>
    </source>
</evidence>
<dbReference type="SMART" id="SM00969">
    <property type="entry name" value="SOCS_box"/>
    <property type="match status" value="1"/>
</dbReference>
<dbReference type="PANTHER" id="PTHR24198:SF165">
    <property type="entry name" value="ANKYRIN REPEAT-CONTAINING PROTEIN-RELATED"/>
    <property type="match status" value="1"/>
</dbReference>
<dbReference type="Proteomes" id="UP000285301">
    <property type="component" value="Unassembled WGS sequence"/>
</dbReference>
<evidence type="ECO:0000256" key="1">
    <source>
        <dbReference type="ARBA" id="ARBA00004175"/>
    </source>
</evidence>
<dbReference type="GO" id="GO:0006887">
    <property type="term" value="P:exocytosis"/>
    <property type="evidence" value="ECO:0007669"/>
    <property type="project" value="UniProtKB-KW"/>
</dbReference>
<keyword evidence="8" id="KW-1053">Target membrane</keyword>
<evidence type="ECO:0000256" key="11">
    <source>
        <dbReference type="ARBA" id="ARBA00049811"/>
    </source>
</evidence>